<proteinExistence type="inferred from homology"/>
<keyword evidence="4" id="KW-0443">Lipid metabolism</keyword>
<accession>A0A4U5PK71</accession>
<comment type="caution">
    <text evidence="6">The sequence shown here is derived from an EMBL/GenBank/DDBJ whole genome shotgun (WGS) entry which is preliminary data.</text>
</comment>
<comment type="subcellular location">
    <subcellularLocation>
        <location evidence="1">Membrane</location>
    </subcellularLocation>
</comment>
<protein>
    <recommendedName>
        <fullName evidence="5">Fatty acid desaturase domain-containing protein</fullName>
    </recommendedName>
</protein>
<dbReference type="GO" id="GO:0016020">
    <property type="term" value="C:membrane"/>
    <property type="evidence" value="ECO:0007669"/>
    <property type="project" value="UniProtKB-SubCell"/>
</dbReference>
<dbReference type="AlphaFoldDB" id="A0A4U5PK71"/>
<organism evidence="6">
    <name type="scientific">Populus alba</name>
    <name type="common">White poplar</name>
    <dbReference type="NCBI Taxonomy" id="43335"/>
    <lineage>
        <taxon>Eukaryota</taxon>
        <taxon>Viridiplantae</taxon>
        <taxon>Streptophyta</taxon>
        <taxon>Embryophyta</taxon>
        <taxon>Tracheophyta</taxon>
        <taxon>Spermatophyta</taxon>
        <taxon>Magnoliopsida</taxon>
        <taxon>eudicotyledons</taxon>
        <taxon>Gunneridae</taxon>
        <taxon>Pentapetalae</taxon>
        <taxon>rosids</taxon>
        <taxon>fabids</taxon>
        <taxon>Malpighiales</taxon>
        <taxon>Salicaceae</taxon>
        <taxon>Saliceae</taxon>
        <taxon>Populus</taxon>
    </lineage>
</organism>
<dbReference type="STRING" id="43335.A0A4U5PK71"/>
<sequence length="276" mass="30656">MVGSMRSTRTVQAVAVPAAPSFADSAEFRKHLAESYGFRKIGEQLPDNVTLKDVLDTSLIATSSASSCTYRLVEDTAWHPVWEEEFDSSPVLRKAIISGDGPFGPWMSIAHWALLSFTAIYALVPGTSGLSLLLPLTGQPISQLRKISSALCITAGFHMSTFTMVHHTAPQIPFKSSDEWNAAPAQLNGTIHCDYPCWIEILCHDINVHIPHHVSARIPHYNLRVAHKSLQENWGKTIMTVCHVYDKEENHVAFDKLAPQESHPVTFLKRVMPDYA</sequence>
<dbReference type="GO" id="GO:0016491">
    <property type="term" value="F:oxidoreductase activity"/>
    <property type="evidence" value="ECO:0007669"/>
    <property type="project" value="UniProtKB-KW"/>
</dbReference>
<evidence type="ECO:0000313" key="6">
    <source>
        <dbReference type="EMBL" id="TKR97257.1"/>
    </source>
</evidence>
<comment type="similarity">
    <text evidence="2">Belongs to the fatty acid desaturase type 1 family.</text>
</comment>
<name>A0A4U5PK71_POPAL</name>
<evidence type="ECO:0000256" key="3">
    <source>
        <dbReference type="ARBA" id="ARBA00023002"/>
    </source>
</evidence>
<reference evidence="6" key="1">
    <citation type="submission" date="2018-10" db="EMBL/GenBank/DDBJ databases">
        <title>Population genomic analysis revealed the cold adaptation of white poplar.</title>
        <authorList>
            <person name="Liu Y.-J."/>
        </authorList>
    </citation>
    <scope>NUCLEOTIDE SEQUENCE [LARGE SCALE GENOMIC DNA]</scope>
    <source>
        <strain evidence="6">PAL-ZL1</strain>
    </source>
</reference>
<dbReference type="InterPro" id="IPR005804">
    <property type="entry name" value="FA_desaturase_dom"/>
</dbReference>
<feature type="domain" description="Fatty acid desaturase" evidence="5">
    <location>
        <begin position="116"/>
        <end position="240"/>
    </location>
</feature>
<dbReference type="EMBL" id="RCHU01000722">
    <property type="protein sequence ID" value="TKR97257.1"/>
    <property type="molecule type" value="Genomic_DNA"/>
</dbReference>
<evidence type="ECO:0000256" key="1">
    <source>
        <dbReference type="ARBA" id="ARBA00004370"/>
    </source>
</evidence>
<dbReference type="PANTHER" id="PTHR32100">
    <property type="entry name" value="OMEGA-6 FATTY ACID DESATURASE, CHLOROPLASTIC"/>
    <property type="match status" value="1"/>
</dbReference>
<evidence type="ECO:0000256" key="2">
    <source>
        <dbReference type="ARBA" id="ARBA00009295"/>
    </source>
</evidence>
<keyword evidence="3" id="KW-0560">Oxidoreductase</keyword>
<evidence type="ECO:0000256" key="4">
    <source>
        <dbReference type="ARBA" id="ARBA00023098"/>
    </source>
</evidence>
<dbReference type="GO" id="GO:0006629">
    <property type="term" value="P:lipid metabolic process"/>
    <property type="evidence" value="ECO:0007669"/>
    <property type="project" value="UniProtKB-KW"/>
</dbReference>
<gene>
    <name evidence="6" type="ORF">D5086_0000214800</name>
</gene>
<evidence type="ECO:0000259" key="5">
    <source>
        <dbReference type="Pfam" id="PF00487"/>
    </source>
</evidence>
<dbReference type="Pfam" id="PF00487">
    <property type="entry name" value="FA_desaturase"/>
    <property type="match status" value="1"/>
</dbReference>
<dbReference type="InterPro" id="IPR012171">
    <property type="entry name" value="Fatty_acid_desaturase"/>
</dbReference>